<dbReference type="AlphaFoldDB" id="A7MT60"/>
<dbReference type="InterPro" id="IPR013766">
    <property type="entry name" value="Thioredoxin_domain"/>
</dbReference>
<dbReference type="SUPFAM" id="SSF48452">
    <property type="entry name" value="TPR-like"/>
    <property type="match status" value="1"/>
</dbReference>
<dbReference type="Pfam" id="PF14559">
    <property type="entry name" value="TPR_19"/>
    <property type="match status" value="1"/>
</dbReference>
<evidence type="ECO:0000313" key="3">
    <source>
        <dbReference type="Proteomes" id="UP000008152"/>
    </source>
</evidence>
<accession>A7MT60</accession>
<name>A7MT60_VIBC1</name>
<dbReference type="Gene3D" id="3.40.30.10">
    <property type="entry name" value="Glutaredoxin"/>
    <property type="match status" value="1"/>
</dbReference>
<dbReference type="PROSITE" id="PS51352">
    <property type="entry name" value="THIOREDOXIN_2"/>
    <property type="match status" value="1"/>
</dbReference>
<evidence type="ECO:0000313" key="2">
    <source>
        <dbReference type="EMBL" id="ABU70295.1"/>
    </source>
</evidence>
<dbReference type="InterPro" id="IPR036249">
    <property type="entry name" value="Thioredoxin-like_sf"/>
</dbReference>
<gene>
    <name evidence="2" type="ordered locus">VIBHAR_01318</name>
</gene>
<dbReference type="InterPro" id="IPR011990">
    <property type="entry name" value="TPR-like_helical_dom_sf"/>
</dbReference>
<dbReference type="EMBL" id="CP000789">
    <property type="protein sequence ID" value="ABU70295.1"/>
    <property type="molecule type" value="Genomic_DNA"/>
</dbReference>
<protein>
    <recommendedName>
        <fullName evidence="1">Thioredoxin domain-containing protein</fullName>
    </recommendedName>
</protein>
<dbReference type="PATRIC" id="fig|338187.36.peg.1242"/>
<organism evidence="2 3">
    <name type="scientific">Vibrio campbellii (strain ATCC BAA-1116)</name>
    <dbReference type="NCBI Taxonomy" id="2902295"/>
    <lineage>
        <taxon>Bacteria</taxon>
        <taxon>Pseudomonadati</taxon>
        <taxon>Pseudomonadota</taxon>
        <taxon>Gammaproteobacteria</taxon>
        <taxon>Vibrionales</taxon>
        <taxon>Vibrionaceae</taxon>
        <taxon>Vibrio</taxon>
    </lineage>
</organism>
<dbReference type="Gene3D" id="1.25.40.10">
    <property type="entry name" value="Tetratricopeptide repeat domain"/>
    <property type="match status" value="2"/>
</dbReference>
<dbReference type="KEGG" id="vha:VIBHAR_01318"/>
<proteinExistence type="predicted"/>
<dbReference type="PANTHER" id="PTHR45663">
    <property type="entry name" value="GEO12009P1"/>
    <property type="match status" value="1"/>
</dbReference>
<dbReference type="Pfam" id="PF00085">
    <property type="entry name" value="Thioredoxin"/>
    <property type="match status" value="1"/>
</dbReference>
<dbReference type="Pfam" id="PF14561">
    <property type="entry name" value="TPR_20"/>
    <property type="match status" value="1"/>
</dbReference>
<feature type="domain" description="Thioredoxin" evidence="1">
    <location>
        <begin position="53"/>
        <end position="161"/>
    </location>
</feature>
<reference evidence="2 3" key="1">
    <citation type="submission" date="2007-08" db="EMBL/GenBank/DDBJ databases">
        <authorList>
            <consortium name="The Vibrio harveyi Genome Sequencing Project"/>
            <person name="Bassler B."/>
            <person name="Clifton S.W."/>
            <person name="Fulton L."/>
            <person name="Delehaunty K."/>
            <person name="Fronick C."/>
            <person name="Harrison M."/>
            <person name="Markivic C."/>
            <person name="Fulton R."/>
            <person name="Tin-Wollam A.-M."/>
            <person name="Shah N."/>
            <person name="Pepin K."/>
            <person name="Nash W."/>
            <person name="Thiruvilangam P."/>
            <person name="Bhonagiri V."/>
            <person name="Waters C."/>
            <person name="Tu K.C."/>
            <person name="Irgon J."/>
            <person name="Wilson R.K."/>
        </authorList>
    </citation>
    <scope>NUCLEOTIDE SEQUENCE [LARGE SCALE GENOMIC DNA]</scope>
    <source>
        <strain evidence="3">ATCC BAA-1116 / BB120</strain>
    </source>
</reference>
<dbReference type="SUPFAM" id="SSF52833">
    <property type="entry name" value="Thioredoxin-like"/>
    <property type="match status" value="1"/>
</dbReference>
<dbReference type="GO" id="GO:0005737">
    <property type="term" value="C:cytoplasm"/>
    <property type="evidence" value="ECO:0007669"/>
    <property type="project" value="TreeGrafter"/>
</dbReference>
<sequence length="334" mass="37425">MLDLPNLIALSLAIRNTLLRQRFSFLSLEFPKYQLHIYNQRQETKSKDTLMQSPFIIELTEQNFRETLEGSMNTPVLIHFWASAQPESAQVIPELQMLAQQYNGAFTLALLNCEQQPALASQFGVQVLPTIALFMNGQAVDGLGGPQPIDAITAMLQKHLPSQDEMQLKQASELLQQGEHAQALAILQTLSEELQNRGDVKLAMADCLLETKQFELAQTLLGAIPLEYQDNYYKGLIAKLDLHLQAADSPELQRLEQELAANPDNLELACELAVQYNQVGRDEEALELLWNILKANLGAQDGEVKKVFMDILSALGQGNALASKYRRQLYSILY</sequence>
<dbReference type="GO" id="GO:0015035">
    <property type="term" value="F:protein-disulfide reductase activity"/>
    <property type="evidence" value="ECO:0007669"/>
    <property type="project" value="TreeGrafter"/>
</dbReference>
<dbReference type="CDD" id="cd02956">
    <property type="entry name" value="ybbN"/>
    <property type="match status" value="1"/>
</dbReference>
<dbReference type="PANTHER" id="PTHR45663:SF11">
    <property type="entry name" value="GEO12009P1"/>
    <property type="match status" value="1"/>
</dbReference>
<dbReference type="Proteomes" id="UP000008152">
    <property type="component" value="Chromosome I"/>
</dbReference>
<evidence type="ECO:0000259" key="1">
    <source>
        <dbReference type="PROSITE" id="PS51352"/>
    </source>
</evidence>
<dbReference type="GO" id="GO:0006950">
    <property type="term" value="P:response to stress"/>
    <property type="evidence" value="ECO:0007669"/>
    <property type="project" value="UniProtKB-ARBA"/>
</dbReference>